<dbReference type="PROSITE" id="PS51186">
    <property type="entry name" value="GNAT"/>
    <property type="match status" value="1"/>
</dbReference>
<keyword evidence="1 5" id="KW-0808">Transferase</keyword>
<dbReference type="EMBL" id="RFFH01000014">
    <property type="protein sequence ID" value="RMI29448.1"/>
    <property type="molecule type" value="Genomic_DNA"/>
</dbReference>
<dbReference type="OrthoDB" id="4936934at2"/>
<keyword evidence="2" id="KW-0012">Acyltransferase</keyword>
<dbReference type="AlphaFoldDB" id="A0A3M2L4K3"/>
<protein>
    <submittedName>
        <fullName evidence="5">GNAT family N-acetyltransferase</fullName>
    </submittedName>
</protein>
<gene>
    <name evidence="5" type="ORF">EBN03_25535</name>
</gene>
<evidence type="ECO:0000313" key="5">
    <source>
        <dbReference type="EMBL" id="RMI29448.1"/>
    </source>
</evidence>
<accession>A0A3M2L4K3</accession>
<reference evidence="5 6" key="1">
    <citation type="submission" date="2018-10" db="EMBL/GenBank/DDBJ databases">
        <title>Isolation from cow dung.</title>
        <authorList>
            <person name="Ling L."/>
        </authorList>
    </citation>
    <scope>NUCLEOTIDE SEQUENCE [LARGE SCALE GENOMIC DNA]</scope>
    <source>
        <strain evidence="5 6">NEAU-LL90</strain>
    </source>
</reference>
<dbReference type="RefSeq" id="WP_122190681.1">
    <property type="nucleotide sequence ID" value="NZ_RFFH01000014.1"/>
</dbReference>
<dbReference type="Gene3D" id="3.40.630.30">
    <property type="match status" value="1"/>
</dbReference>
<feature type="domain" description="N-acetyltransferase" evidence="4">
    <location>
        <begin position="28"/>
        <end position="177"/>
    </location>
</feature>
<dbReference type="InterPro" id="IPR000182">
    <property type="entry name" value="GNAT_dom"/>
</dbReference>
<evidence type="ECO:0000256" key="1">
    <source>
        <dbReference type="ARBA" id="ARBA00022679"/>
    </source>
</evidence>
<dbReference type="SUPFAM" id="SSF55729">
    <property type="entry name" value="Acyl-CoA N-acyltransferases (Nat)"/>
    <property type="match status" value="1"/>
</dbReference>
<dbReference type="InterPro" id="IPR050832">
    <property type="entry name" value="Bact_Acetyltransf"/>
</dbReference>
<sequence>MRPERTTAGPGTYEPVSAACGTNLPAESTVRVADADDLATLRLLRRRWTEENSGGPVTDDDFDERFDRWLGTESSRRTIFLAEVGDQAVGMVNLTLFERMPQPGRPASRWGYLGNAFVLADYRNRGIGTALLTALVAYADESGCARIVLSPTEPSLSFYQRAGFGPATMLLARVRPD</sequence>
<dbReference type="CDD" id="cd04301">
    <property type="entry name" value="NAT_SF"/>
    <property type="match status" value="1"/>
</dbReference>
<dbReference type="GO" id="GO:0016747">
    <property type="term" value="F:acyltransferase activity, transferring groups other than amino-acyl groups"/>
    <property type="evidence" value="ECO:0007669"/>
    <property type="project" value="InterPro"/>
</dbReference>
<feature type="region of interest" description="Disordered" evidence="3">
    <location>
        <begin position="1"/>
        <end position="20"/>
    </location>
</feature>
<evidence type="ECO:0000313" key="6">
    <source>
        <dbReference type="Proteomes" id="UP000279275"/>
    </source>
</evidence>
<evidence type="ECO:0000256" key="3">
    <source>
        <dbReference type="SAM" id="MobiDB-lite"/>
    </source>
</evidence>
<proteinExistence type="predicted"/>
<keyword evidence="6" id="KW-1185">Reference proteome</keyword>
<dbReference type="PANTHER" id="PTHR43877">
    <property type="entry name" value="AMINOALKYLPHOSPHONATE N-ACETYLTRANSFERASE-RELATED-RELATED"/>
    <property type="match status" value="1"/>
</dbReference>
<organism evidence="5 6">
    <name type="scientific">Nocardia stercoris</name>
    <dbReference type="NCBI Taxonomy" id="2483361"/>
    <lineage>
        <taxon>Bacteria</taxon>
        <taxon>Bacillati</taxon>
        <taxon>Actinomycetota</taxon>
        <taxon>Actinomycetes</taxon>
        <taxon>Mycobacteriales</taxon>
        <taxon>Nocardiaceae</taxon>
        <taxon>Nocardia</taxon>
    </lineage>
</organism>
<dbReference type="Proteomes" id="UP000279275">
    <property type="component" value="Unassembled WGS sequence"/>
</dbReference>
<dbReference type="InterPro" id="IPR016181">
    <property type="entry name" value="Acyl_CoA_acyltransferase"/>
</dbReference>
<name>A0A3M2L4K3_9NOCA</name>
<comment type="caution">
    <text evidence="5">The sequence shown here is derived from an EMBL/GenBank/DDBJ whole genome shotgun (WGS) entry which is preliminary data.</text>
</comment>
<evidence type="ECO:0000256" key="2">
    <source>
        <dbReference type="ARBA" id="ARBA00023315"/>
    </source>
</evidence>
<dbReference type="Pfam" id="PF00583">
    <property type="entry name" value="Acetyltransf_1"/>
    <property type="match status" value="1"/>
</dbReference>
<evidence type="ECO:0000259" key="4">
    <source>
        <dbReference type="PROSITE" id="PS51186"/>
    </source>
</evidence>